<evidence type="ECO:0000313" key="3">
    <source>
        <dbReference type="Proteomes" id="UP001054837"/>
    </source>
</evidence>
<dbReference type="SUPFAM" id="SSF55486">
    <property type="entry name" value="Metalloproteases ('zincins'), catalytic domain"/>
    <property type="match status" value="1"/>
</dbReference>
<evidence type="ECO:0000313" key="2">
    <source>
        <dbReference type="EMBL" id="GIX73118.1"/>
    </source>
</evidence>
<dbReference type="GO" id="GO:0006508">
    <property type="term" value="P:proteolysis"/>
    <property type="evidence" value="ECO:0007669"/>
    <property type="project" value="InterPro"/>
</dbReference>
<accession>A0AAV4MLB8</accession>
<organism evidence="2 3">
    <name type="scientific">Caerostris darwini</name>
    <dbReference type="NCBI Taxonomy" id="1538125"/>
    <lineage>
        <taxon>Eukaryota</taxon>
        <taxon>Metazoa</taxon>
        <taxon>Ecdysozoa</taxon>
        <taxon>Arthropoda</taxon>
        <taxon>Chelicerata</taxon>
        <taxon>Arachnida</taxon>
        <taxon>Araneae</taxon>
        <taxon>Araneomorphae</taxon>
        <taxon>Entelegynae</taxon>
        <taxon>Araneoidea</taxon>
        <taxon>Araneidae</taxon>
        <taxon>Caerostris</taxon>
    </lineage>
</organism>
<dbReference type="Proteomes" id="UP001054837">
    <property type="component" value="Unassembled WGS sequence"/>
</dbReference>
<feature type="non-terminal residue" evidence="2">
    <location>
        <position position="1"/>
    </location>
</feature>
<name>A0AAV4MLB8_9ARAC</name>
<gene>
    <name evidence="2" type="primary">X975_26289</name>
    <name evidence="2" type="ORF">CDAR_266261</name>
</gene>
<dbReference type="Pfam" id="PF05649">
    <property type="entry name" value="Peptidase_M13_N"/>
    <property type="match status" value="1"/>
</dbReference>
<proteinExistence type="predicted"/>
<dbReference type="AlphaFoldDB" id="A0AAV4MLB8"/>
<dbReference type="Gene3D" id="1.10.1380.10">
    <property type="entry name" value="Neutral endopeptidase , domain2"/>
    <property type="match status" value="1"/>
</dbReference>
<dbReference type="InterPro" id="IPR042089">
    <property type="entry name" value="Peptidase_M13_dom_2"/>
</dbReference>
<dbReference type="EMBL" id="BPLQ01000580">
    <property type="protein sequence ID" value="GIX73118.1"/>
    <property type="molecule type" value="Genomic_DNA"/>
</dbReference>
<dbReference type="InterPro" id="IPR008753">
    <property type="entry name" value="Peptidase_M13_N"/>
</dbReference>
<keyword evidence="3" id="KW-1185">Reference proteome</keyword>
<sequence length="472" mass="54736">SLYPVTGSIEDGSVKVLLELLTDYGIGEWPILNHQWDKPKVDLEWRLAMLHVHQVQPFFHTFVAPDDRNSSVYLLHVYSGSPILNTQYYLNTSDPDYVRYILSYKNLIGETVRLLKAQESIVKRDIEDLLEFEVEFANSTCMEIGIKIINLLNILGTGERELIFLYWIRVPYTAVKRKLTIILQHAMIHVNCYPRQNRKGLFEKIASGLSDVFRLKVESFLLGTILIIIFEYPGHNSLSCLKPFHSATIALKLVVRSFRSHHKPHSPLKIPNTIIIAVHRNCNRNPSFAVPSDGHRSKSPLPAHYPQSYYLTSIRSRHYRFEIRPFLIHPKPRSPLKSPNTIIIAVHRNRNPSFARPSDRHRSKSPLRAHYPQSHYLTSIRLRNYRFETHPFGSHPKSRSPLKSPNTIIIAVHRNCNRNPSFAQPLDGHRSKSPLRAHYSQSYYLTSIRSVIVRRTVRTQMSDNLKFKYMKA</sequence>
<feature type="domain" description="Peptidase M13 N-terminal" evidence="1">
    <location>
        <begin position="9"/>
        <end position="140"/>
    </location>
</feature>
<evidence type="ECO:0000259" key="1">
    <source>
        <dbReference type="Pfam" id="PF05649"/>
    </source>
</evidence>
<comment type="caution">
    <text evidence="2">The sequence shown here is derived from an EMBL/GenBank/DDBJ whole genome shotgun (WGS) entry which is preliminary data.</text>
</comment>
<reference evidence="2 3" key="1">
    <citation type="submission" date="2021-06" db="EMBL/GenBank/DDBJ databases">
        <title>Caerostris darwini draft genome.</title>
        <authorList>
            <person name="Kono N."/>
            <person name="Arakawa K."/>
        </authorList>
    </citation>
    <scope>NUCLEOTIDE SEQUENCE [LARGE SCALE GENOMIC DNA]</scope>
</reference>
<protein>
    <submittedName>
        <fullName evidence="2">Endothelin-converting enzyme 1</fullName>
    </submittedName>
</protein>